<organism evidence="2 3">
    <name type="scientific">Endomicrobium proavitum</name>
    <dbReference type="NCBI Taxonomy" id="1408281"/>
    <lineage>
        <taxon>Bacteria</taxon>
        <taxon>Pseudomonadati</taxon>
        <taxon>Elusimicrobiota</taxon>
        <taxon>Endomicrobiia</taxon>
        <taxon>Endomicrobiales</taxon>
        <taxon>Endomicrobiaceae</taxon>
        <taxon>Endomicrobium</taxon>
    </lineage>
</organism>
<evidence type="ECO:0000313" key="3">
    <source>
        <dbReference type="Proteomes" id="UP000035337"/>
    </source>
</evidence>
<keyword evidence="3" id="KW-1185">Reference proteome</keyword>
<evidence type="ECO:0000256" key="1">
    <source>
        <dbReference type="SAM" id="Phobius"/>
    </source>
</evidence>
<keyword evidence="1" id="KW-1133">Transmembrane helix</keyword>
<dbReference type="STRING" id="1408281.Epro_0028"/>
<name>A0A0G3WHN3_9BACT</name>
<reference evidence="2 3" key="1">
    <citation type="submission" date="2014-09" db="EMBL/GenBank/DDBJ databases">
        <title>Complete genome sequence of Endomicrobium proavitum.</title>
        <authorList>
            <person name="Zheng H."/>
        </authorList>
    </citation>
    <scope>NUCLEOTIDE SEQUENCE [LARGE SCALE GENOMIC DNA]</scope>
    <source>
        <strain evidence="2 3">Rsa215</strain>
    </source>
</reference>
<dbReference type="Proteomes" id="UP000035337">
    <property type="component" value="Chromosome"/>
</dbReference>
<dbReference type="KEGG" id="epo:Epro_0028"/>
<gene>
    <name evidence="2" type="ORF">Epro_0028</name>
</gene>
<sequence>MSFYHIKRIDVSSVFKTVPLVSASVNAVLAVGYFFLVQAQNVTLSQKLQFVFVLFAILTMFVTLVSILFVFFYNIFSKKLGANVVVALEPKE</sequence>
<evidence type="ECO:0000313" key="2">
    <source>
        <dbReference type="EMBL" id="AKL97407.1"/>
    </source>
</evidence>
<dbReference type="EMBL" id="CP009498">
    <property type="protein sequence ID" value="AKL97407.1"/>
    <property type="molecule type" value="Genomic_DNA"/>
</dbReference>
<keyword evidence="1" id="KW-0472">Membrane</keyword>
<protein>
    <submittedName>
        <fullName evidence="2">Uncharacterized protein</fullName>
    </submittedName>
</protein>
<keyword evidence="1" id="KW-0812">Transmembrane</keyword>
<feature type="transmembrane region" description="Helical" evidence="1">
    <location>
        <begin position="50"/>
        <end position="73"/>
    </location>
</feature>
<dbReference type="RefSeq" id="WP_052569498.1">
    <property type="nucleotide sequence ID" value="NZ_CP009498.1"/>
</dbReference>
<dbReference type="AlphaFoldDB" id="A0A0G3WHN3"/>
<accession>A0A0G3WHN3</accession>
<proteinExistence type="predicted"/>
<feature type="transmembrane region" description="Helical" evidence="1">
    <location>
        <begin position="20"/>
        <end position="38"/>
    </location>
</feature>